<organism evidence="2 3">
    <name type="scientific">Nitrosomonas cryotolerans ATCC 49181</name>
    <dbReference type="NCBI Taxonomy" id="1131553"/>
    <lineage>
        <taxon>Bacteria</taxon>
        <taxon>Pseudomonadati</taxon>
        <taxon>Pseudomonadota</taxon>
        <taxon>Betaproteobacteria</taxon>
        <taxon>Nitrosomonadales</taxon>
        <taxon>Nitrosomonadaceae</taxon>
        <taxon>Nitrosomonas</taxon>
    </lineage>
</organism>
<dbReference type="InterPro" id="IPR011604">
    <property type="entry name" value="PDDEXK-like_dom_sf"/>
</dbReference>
<reference evidence="2 3" key="1">
    <citation type="submission" date="2016-12" db="EMBL/GenBank/DDBJ databases">
        <authorList>
            <person name="Song W.-J."/>
            <person name="Kurnit D.M."/>
        </authorList>
    </citation>
    <scope>NUCLEOTIDE SEQUENCE [LARGE SCALE GENOMIC DNA]</scope>
    <source>
        <strain evidence="2 3">ATCC 49181</strain>
    </source>
</reference>
<dbReference type="InterPro" id="IPR038720">
    <property type="entry name" value="YprB_RNase_H-like_dom"/>
</dbReference>
<dbReference type="RefSeq" id="WP_245812992.1">
    <property type="nucleotide sequence ID" value="NZ_FSRO01000001.1"/>
</dbReference>
<dbReference type="SUPFAM" id="SSF53098">
    <property type="entry name" value="Ribonuclease H-like"/>
    <property type="match status" value="1"/>
</dbReference>
<dbReference type="Gene3D" id="3.90.320.10">
    <property type="match status" value="1"/>
</dbReference>
<dbReference type="NCBIfam" id="TIGR03491">
    <property type="entry name" value="TM0106 family RecB-like putative nuclease"/>
    <property type="match status" value="1"/>
</dbReference>
<dbReference type="InterPro" id="IPR019993">
    <property type="entry name" value="RecB_nuclease_TM0106_put"/>
</dbReference>
<dbReference type="Proteomes" id="UP000185062">
    <property type="component" value="Unassembled WGS sequence"/>
</dbReference>
<dbReference type="STRING" id="44575.SAMN05216419_104621"/>
<dbReference type="Pfam" id="PF13482">
    <property type="entry name" value="RNase_H_2"/>
    <property type="match status" value="1"/>
</dbReference>
<feature type="domain" description="YprB ribonuclease H-like" evidence="1">
    <location>
        <begin position="288"/>
        <end position="474"/>
    </location>
</feature>
<protein>
    <recommendedName>
        <fullName evidence="1">YprB ribonuclease H-like domain-containing protein</fullName>
    </recommendedName>
</protein>
<evidence type="ECO:0000313" key="3">
    <source>
        <dbReference type="Proteomes" id="UP000185062"/>
    </source>
</evidence>
<proteinExistence type="predicted"/>
<sequence length="493" mass="57234">MILNKSAQNLIKPSDATSWISCIRRTWLNKHQSKNIEIEIGGFEKLLLDIGLAHKIAILTKLQQQYEVHQADSVKHTRTLMQRGTPVIYQGQLLDEQEGIIGYPDFLIRHESGQYQPADAKLSHSENKKGIQIQLGLYRRILANHLPAMVFLGNGRTATLGDEINPLVDTFVMNMKQLFTMHEQPMAHYSHSKCRICPYYTHCRPEFEAKEDLSLLHGIHGRTASNLAAAGISTITQFSNSSAETIPDTPYLKGHKRKQRAILQARSFLTGQVFQLDSITLPKGTWVHFDIEDNPLTSSRRRHVYLWGLLTPSYSSKDFEYIWTDDETQDYTGWIHFLEKIEQYRKQYSSLILAHYSNHEKATIRKYAERYDMEDHTTVLWLLGDNSPLFDLQKPVQEQLILPLQGYGLKDICKHKDLVNFQWKNKHSGSQWSVVQFNRFLIETDPKKKGKLKTEILDYNRDDVTATWQLEKWLRNCFQTHTHFTPQSLIKLK</sequence>
<dbReference type="eggNOG" id="COG2251">
    <property type="taxonomic scope" value="Bacteria"/>
</dbReference>
<dbReference type="EMBL" id="FSRO01000001">
    <property type="protein sequence ID" value="SIO37067.1"/>
    <property type="molecule type" value="Genomic_DNA"/>
</dbReference>
<gene>
    <name evidence="2" type="ORF">SAMN02743940_2174</name>
</gene>
<evidence type="ECO:0000313" key="2">
    <source>
        <dbReference type="EMBL" id="SIO37067.1"/>
    </source>
</evidence>
<keyword evidence="3" id="KW-1185">Reference proteome</keyword>
<evidence type="ECO:0000259" key="1">
    <source>
        <dbReference type="Pfam" id="PF13482"/>
    </source>
</evidence>
<dbReference type="InterPro" id="IPR012337">
    <property type="entry name" value="RNaseH-like_sf"/>
</dbReference>
<accession>A0A1N6IYL1</accession>
<dbReference type="AlphaFoldDB" id="A0A1N6IYL1"/>
<name>A0A1N6IYL1_9PROT</name>